<organism evidence="1 2">
    <name type="scientific">Pseudotabrizicola algicola</name>
    <dbReference type="NCBI Taxonomy" id="2709381"/>
    <lineage>
        <taxon>Bacteria</taxon>
        <taxon>Pseudomonadati</taxon>
        <taxon>Pseudomonadota</taxon>
        <taxon>Alphaproteobacteria</taxon>
        <taxon>Rhodobacterales</taxon>
        <taxon>Paracoccaceae</taxon>
        <taxon>Pseudotabrizicola</taxon>
    </lineage>
</organism>
<accession>A0A6B3RN73</accession>
<name>A0A6B3RN73_9RHOB</name>
<keyword evidence="2" id="KW-1185">Reference proteome</keyword>
<dbReference type="EMBL" id="JAAIKE010000003">
    <property type="protein sequence ID" value="NEX46891.1"/>
    <property type="molecule type" value="Genomic_DNA"/>
</dbReference>
<dbReference type="Proteomes" id="UP000481421">
    <property type="component" value="Unassembled WGS sequence"/>
</dbReference>
<protein>
    <submittedName>
        <fullName evidence="1">Uncharacterized protein</fullName>
    </submittedName>
</protein>
<gene>
    <name evidence="1" type="ORF">G3572_11795</name>
</gene>
<evidence type="ECO:0000313" key="1">
    <source>
        <dbReference type="EMBL" id="NEX46891.1"/>
    </source>
</evidence>
<sequence length="189" mass="20271">MESGSIAFELMALELQTAVEELNSEGARLFQASRYPEAKELSDRGAALQGFCAKVRALSEEWGTTFAAEVKAAPASSVALDTTRKILSASKSSKTGLLVRFPDGTVIAEAKAAETLAKAVEKIGFGEVEKLGVLVNGENLVSRKPSQRYSDTKRGAFYIKTHSSTEQKKKNLDRISDALQLGLSVSIVS</sequence>
<comment type="caution">
    <text evidence="1">The sequence shown here is derived from an EMBL/GenBank/DDBJ whole genome shotgun (WGS) entry which is preliminary data.</text>
</comment>
<reference evidence="1 2" key="1">
    <citation type="submission" date="2020-02" db="EMBL/GenBank/DDBJ databases">
        <title>Rhodobacter algicola sp. nov., isolated from microalga culture.</title>
        <authorList>
            <person name="Park C.-Y."/>
        </authorList>
    </citation>
    <scope>NUCLEOTIDE SEQUENCE [LARGE SCALE GENOMIC DNA]</scope>
    <source>
        <strain evidence="1 2">ETT8</strain>
    </source>
</reference>
<dbReference type="AlphaFoldDB" id="A0A6B3RN73"/>
<proteinExistence type="predicted"/>
<dbReference type="RefSeq" id="WP_164612001.1">
    <property type="nucleotide sequence ID" value="NZ_JAAIKE010000003.1"/>
</dbReference>
<evidence type="ECO:0000313" key="2">
    <source>
        <dbReference type="Proteomes" id="UP000481421"/>
    </source>
</evidence>